<dbReference type="Pfam" id="PF20659">
    <property type="entry name" value="MS_C"/>
    <property type="match status" value="1"/>
</dbReference>
<gene>
    <name evidence="11" type="primary">glcB</name>
    <name evidence="19" type="ORF">XA26_33920</name>
</gene>
<comment type="catalytic activity">
    <reaction evidence="9 11 14">
        <text>glyoxylate + acetyl-CoA + H2O = (S)-malate + CoA + H(+)</text>
        <dbReference type="Rhea" id="RHEA:18181"/>
        <dbReference type="ChEBI" id="CHEBI:15377"/>
        <dbReference type="ChEBI" id="CHEBI:15378"/>
        <dbReference type="ChEBI" id="CHEBI:15589"/>
        <dbReference type="ChEBI" id="CHEBI:36655"/>
        <dbReference type="ChEBI" id="CHEBI:57287"/>
        <dbReference type="ChEBI" id="CHEBI:57288"/>
        <dbReference type="EC" id="2.3.3.9"/>
    </reaction>
</comment>
<dbReference type="GO" id="GO:0004474">
    <property type="term" value="F:malate synthase activity"/>
    <property type="evidence" value="ECO:0007669"/>
    <property type="project" value="UniProtKB-UniRule"/>
</dbReference>
<feature type="binding site" evidence="11">
    <location>
        <position position="281"/>
    </location>
    <ligand>
        <name>acetyl-CoA</name>
        <dbReference type="ChEBI" id="CHEBI:57288"/>
    </ligand>
</feature>
<dbReference type="PANTHER" id="PTHR42739">
    <property type="entry name" value="MALATE SYNTHASE G"/>
    <property type="match status" value="1"/>
</dbReference>
<feature type="binding site" evidence="11">
    <location>
        <position position="346"/>
    </location>
    <ligand>
        <name>glyoxylate</name>
        <dbReference type="ChEBI" id="CHEBI:36655"/>
    </ligand>
</feature>
<dbReference type="Pfam" id="PF20658">
    <property type="entry name" value="MSG_insertion"/>
    <property type="match status" value="1"/>
</dbReference>
<name>A0A0N9Y7F3_MYCFO</name>
<comment type="subunit">
    <text evidence="11">Monomer.</text>
</comment>
<evidence type="ECO:0000259" key="16">
    <source>
        <dbReference type="Pfam" id="PF20656"/>
    </source>
</evidence>
<protein>
    <recommendedName>
        <fullName evidence="11 12">Malate synthase G</fullName>
        <ecNumber evidence="11 12">2.3.3.9</ecNumber>
    </recommendedName>
</protein>
<dbReference type="GO" id="GO:0009986">
    <property type="term" value="C:cell surface"/>
    <property type="evidence" value="ECO:0007669"/>
    <property type="project" value="UniProtKB-ARBA"/>
</dbReference>
<evidence type="ECO:0000256" key="3">
    <source>
        <dbReference type="ARBA" id="ARBA00022490"/>
    </source>
</evidence>
<dbReference type="InterPro" id="IPR046363">
    <property type="entry name" value="MS_N_TIM-barrel_dom"/>
</dbReference>
<keyword evidence="20" id="KW-1185">Reference proteome</keyword>
<evidence type="ECO:0000256" key="6">
    <source>
        <dbReference type="ARBA" id="ARBA00022723"/>
    </source>
</evidence>
<dbReference type="InterPro" id="IPR011076">
    <property type="entry name" value="Malate_synth_sf"/>
</dbReference>
<accession>A0A0N9Y7F3</accession>
<feature type="binding site" evidence="11">
    <location>
        <position position="441"/>
    </location>
    <ligand>
        <name>glyoxylate</name>
        <dbReference type="ChEBI" id="CHEBI:36655"/>
    </ligand>
</feature>
<evidence type="ECO:0000256" key="2">
    <source>
        <dbReference type="ARBA" id="ARBA00022435"/>
    </source>
</evidence>
<comment type="function">
    <text evidence="10 11">Involved in the glycolate utilization. Catalyzes the condensation and subsequent hydrolysis of acetyl-coenzyme A (acetyl-CoA) and glyoxylate to form malate and CoA.</text>
</comment>
<dbReference type="InterPro" id="IPR048357">
    <property type="entry name" value="MSG_insertion"/>
</dbReference>
<feature type="domain" description="Malate synthase TIM barrel" evidence="15">
    <location>
        <begin position="343"/>
        <end position="587"/>
    </location>
</feature>
<dbReference type="FunFam" id="3.20.20.360:FF:000002">
    <property type="entry name" value="Malate synthase G"/>
    <property type="match status" value="1"/>
</dbReference>
<dbReference type="GO" id="GO:0006099">
    <property type="term" value="P:tricarboxylic acid cycle"/>
    <property type="evidence" value="ECO:0007669"/>
    <property type="project" value="UniProtKB-KW"/>
</dbReference>
<evidence type="ECO:0000259" key="17">
    <source>
        <dbReference type="Pfam" id="PF20658"/>
    </source>
</evidence>
<keyword evidence="6 11" id="KW-0479">Metal-binding</keyword>
<dbReference type="Gene3D" id="3.20.20.360">
    <property type="entry name" value="Malate synthase, domain 3"/>
    <property type="match status" value="2"/>
</dbReference>
<dbReference type="Proteomes" id="UP000057134">
    <property type="component" value="Chromosome"/>
</dbReference>
<dbReference type="InterPro" id="IPR006253">
    <property type="entry name" value="Malate_synthG"/>
</dbReference>
<keyword evidence="4 11" id="KW-0816">Tricarboxylic acid cycle</keyword>
<keyword evidence="3 11" id="KW-0963">Cytoplasm</keyword>
<feature type="domain" description="Malate synthase G alpha-beta insertion" evidence="17">
    <location>
        <begin position="160"/>
        <end position="240"/>
    </location>
</feature>
<feature type="domain" description="Malate synthase C-terminal" evidence="18">
    <location>
        <begin position="601"/>
        <end position="682"/>
    </location>
</feature>
<evidence type="ECO:0000256" key="9">
    <source>
        <dbReference type="ARBA" id="ARBA00047918"/>
    </source>
</evidence>
<reference evidence="19 20" key="1">
    <citation type="journal article" date="2015" name="MBio">
        <title>Enzymatic Degradation of Phenazines Can Generate Energy and Protect Sensitive Organisms from Toxicity.</title>
        <authorList>
            <person name="Costa K.C."/>
            <person name="Bergkessel M."/>
            <person name="Saunders S."/>
            <person name="Korlach J."/>
            <person name="Newman D.K."/>
        </authorList>
    </citation>
    <scope>NUCLEOTIDE SEQUENCE [LARGE SCALE GENOMIC DNA]</scope>
    <source>
        <strain evidence="19 20">CT6</strain>
    </source>
</reference>
<evidence type="ECO:0000256" key="5">
    <source>
        <dbReference type="ARBA" id="ARBA00022679"/>
    </source>
</evidence>
<evidence type="ECO:0000256" key="1">
    <source>
        <dbReference type="ARBA" id="ARBA00001946"/>
    </source>
</evidence>
<dbReference type="NCBIfam" id="TIGR01345">
    <property type="entry name" value="malate_syn_G"/>
    <property type="match status" value="1"/>
</dbReference>
<proteinExistence type="inferred from homology"/>
<dbReference type="GO" id="GO:0000287">
    <property type="term" value="F:magnesium ion binding"/>
    <property type="evidence" value="ECO:0007669"/>
    <property type="project" value="TreeGrafter"/>
</dbReference>
<dbReference type="InterPro" id="IPR048355">
    <property type="entry name" value="MS_C"/>
</dbReference>
<evidence type="ECO:0000256" key="4">
    <source>
        <dbReference type="ARBA" id="ARBA00022532"/>
    </source>
</evidence>
<feature type="binding site" evidence="11">
    <location>
        <position position="550"/>
    </location>
    <ligand>
        <name>acetyl-CoA</name>
        <dbReference type="ChEBI" id="CHEBI:57288"/>
    </ligand>
</feature>
<keyword evidence="5 11" id="KW-0808">Transferase</keyword>
<comment type="subcellular location">
    <subcellularLocation>
        <location evidence="11 14">Cytoplasm</location>
    </subcellularLocation>
</comment>
<dbReference type="GO" id="GO:0006097">
    <property type="term" value="P:glyoxylate cycle"/>
    <property type="evidence" value="ECO:0007669"/>
    <property type="project" value="UniProtKB-UniRule"/>
</dbReference>
<evidence type="ECO:0000256" key="13">
    <source>
        <dbReference type="PIRSR" id="PIRSR601465-50"/>
    </source>
</evidence>
<keyword evidence="19" id="KW-0012">Acyltransferase</keyword>
<feature type="modified residue" description="Cysteine sulfenic acid (-SOH)" evidence="11">
    <location>
        <position position="627"/>
    </location>
</feature>
<keyword evidence="8 11" id="KW-0558">Oxidation</keyword>
<dbReference type="HAMAP" id="MF_00641">
    <property type="entry name" value="Malate_synth_G"/>
    <property type="match status" value="1"/>
</dbReference>
<feature type="binding site" evidence="11">
    <location>
        <position position="441"/>
    </location>
    <ligand>
        <name>Mg(2+)</name>
        <dbReference type="ChEBI" id="CHEBI:18420"/>
    </ligand>
</feature>
<dbReference type="InterPro" id="IPR044856">
    <property type="entry name" value="Malate_synth_C_sf"/>
</dbReference>
<dbReference type="PATRIC" id="fig|1766.6.peg.3376"/>
<dbReference type="STRING" id="1766.XA26_33920"/>
<dbReference type="KEGG" id="mft:XA26_33920"/>
<dbReference type="Pfam" id="PF01274">
    <property type="entry name" value="MS_TIM-barrel"/>
    <property type="match status" value="1"/>
</dbReference>
<dbReference type="InterPro" id="IPR048356">
    <property type="entry name" value="MS_N"/>
</dbReference>
<dbReference type="RefSeq" id="WP_054602432.1">
    <property type="nucleotide sequence ID" value="NZ_CP011269.1"/>
</dbReference>
<dbReference type="AlphaFoldDB" id="A0A0N9Y7F3"/>
<dbReference type="Pfam" id="PF20656">
    <property type="entry name" value="MS_N"/>
    <property type="match status" value="1"/>
</dbReference>
<evidence type="ECO:0000259" key="15">
    <source>
        <dbReference type="Pfam" id="PF01274"/>
    </source>
</evidence>
<feature type="binding site" evidence="11">
    <location>
        <begin position="466"/>
        <end position="469"/>
    </location>
    <ligand>
        <name>glyoxylate</name>
        <dbReference type="ChEBI" id="CHEBI:36655"/>
    </ligand>
</feature>
<evidence type="ECO:0000256" key="11">
    <source>
        <dbReference type="HAMAP-Rule" id="MF_00641"/>
    </source>
</evidence>
<evidence type="ECO:0000256" key="10">
    <source>
        <dbReference type="ARBA" id="ARBA00054368"/>
    </source>
</evidence>
<dbReference type="EMBL" id="CP011269">
    <property type="protein sequence ID" value="ALI27219.1"/>
    <property type="molecule type" value="Genomic_DNA"/>
</dbReference>
<dbReference type="SUPFAM" id="SSF51645">
    <property type="entry name" value="Malate synthase G"/>
    <property type="match status" value="1"/>
</dbReference>
<comment type="caution">
    <text evidence="11">Lacks conserved residue(s) required for the propagation of feature annotation.</text>
</comment>
<feature type="binding site" evidence="11">
    <location>
        <position position="118"/>
    </location>
    <ligand>
        <name>acetyl-CoA</name>
        <dbReference type="ChEBI" id="CHEBI:57288"/>
    </ligand>
</feature>
<dbReference type="NCBIfam" id="NF002825">
    <property type="entry name" value="PRK02999.1"/>
    <property type="match status" value="1"/>
</dbReference>
<evidence type="ECO:0000259" key="18">
    <source>
        <dbReference type="Pfam" id="PF20659"/>
    </source>
</evidence>
<sequence>MTNRVTVGNLRVAQVLHDFITKEALPGTGVDPDSFWSGVDKVVADLTPKNQELLARRDDLQAQIDKWHRAHVLEPVDPEAYKQFLTDIGYLLPEPADFTVTTSGVDDEITSTAGPQLVVPILNARFALNAANARWGSLYDALYGTDVISEEGGAEKGTGYNQVRGDKVIAYARNFLDEAVPLAAGSWAEAKGLKIVHEDGAGQLLVTYGDDLSSGLATPEQFVGYTGELGQPQWSVLLKNHGLHIEILIDPDSPIGSTDAAGIKDVVLESAITTIMDFEDSVAAVDADDKVLGYRNWLGLNKGDLAEEVSKGGKTFTRVLNPDRTFTTPDGEGELTLPGRSLLFVRNVGHLMTNDAIVDADGNEIPEGIQDALFTGLIAMHGLKSTDENGELTNSRTGSVYIVKPKMHGPDEVAFTCELFGRVEDVLGLPGGTLKVGIMDEERRTTVNLKACIKAAADRVVFINTGFLDRTGDEIHTSMEAGPMIRKGAMKSQPWIKAYEDNNVDVGLATGLAGKAQIGKGMWAMTDLMADMVEQKIGQPKAGATTAWVPSPTAATLHAMHYHQVDVEAVQKELAGKKRATIEELLTIPLADSSLTWSPEEIHEEVDNNCQSILGYVVRWIDAGVGCSKVPDIHDVALMEDRATLRISSQLLANWLRHGVITEEDVKASLRRMAAVVDEQNAGDSAYLPMAPNPDASIAFGAAQELILSGAAQPNGYTEPILHRRRREFKASAAGK</sequence>
<comment type="cofactor">
    <cofactor evidence="1 11">
        <name>Mg(2+)</name>
        <dbReference type="ChEBI" id="CHEBI:18420"/>
    </cofactor>
</comment>
<evidence type="ECO:0000256" key="12">
    <source>
        <dbReference type="NCBIfam" id="TIGR01345"/>
    </source>
</evidence>
<feature type="binding site" evidence="11">
    <location>
        <position position="318"/>
    </location>
    <ligand>
        <name>acetyl-CoA</name>
        <dbReference type="ChEBI" id="CHEBI:57288"/>
    </ligand>
</feature>
<dbReference type="Gene3D" id="1.20.1220.12">
    <property type="entry name" value="Malate synthase, domain III"/>
    <property type="match status" value="1"/>
</dbReference>
<comment type="pathway">
    <text evidence="11 14">Carbohydrate metabolism; glyoxylate cycle; (S)-malate from isocitrate: step 2/2.</text>
</comment>
<dbReference type="UniPathway" id="UPA00703">
    <property type="reaction ID" value="UER00720"/>
</dbReference>
<evidence type="ECO:0000256" key="8">
    <source>
        <dbReference type="ARBA" id="ARBA00023097"/>
    </source>
</evidence>
<dbReference type="EC" id="2.3.3.9" evidence="11 12"/>
<feature type="binding site" evidence="11">
    <location>
        <position position="469"/>
    </location>
    <ligand>
        <name>Mg(2+)</name>
        <dbReference type="ChEBI" id="CHEBI:18420"/>
    </ligand>
</feature>
<feature type="domain" description="Malate synthase N-terminal" evidence="16">
    <location>
        <begin position="17"/>
        <end position="75"/>
    </location>
</feature>
<evidence type="ECO:0000313" key="20">
    <source>
        <dbReference type="Proteomes" id="UP000057134"/>
    </source>
</evidence>
<keyword evidence="7 11" id="KW-0460">Magnesium</keyword>
<organism evidence="19 20">
    <name type="scientific">Mycolicibacterium fortuitum</name>
    <name type="common">Mycobacterium fortuitum</name>
    <dbReference type="NCBI Taxonomy" id="1766"/>
    <lineage>
        <taxon>Bacteria</taxon>
        <taxon>Bacillati</taxon>
        <taxon>Actinomycetota</taxon>
        <taxon>Actinomycetes</taxon>
        <taxon>Mycobacteriales</taxon>
        <taxon>Mycobacteriaceae</taxon>
        <taxon>Mycolicibacterium</taxon>
    </lineage>
</organism>
<feature type="active site" description="Proton donor" evidence="11 13">
    <location>
        <position position="641"/>
    </location>
</feature>
<dbReference type="PANTHER" id="PTHR42739:SF1">
    <property type="entry name" value="MALATE SYNTHASE G"/>
    <property type="match status" value="1"/>
</dbReference>
<dbReference type="CDD" id="cd00728">
    <property type="entry name" value="malate_synt_G"/>
    <property type="match status" value="1"/>
</dbReference>
<comment type="similarity">
    <text evidence="11 14">Belongs to the malate synthase family. GlcB subfamily.</text>
</comment>
<evidence type="ECO:0000256" key="14">
    <source>
        <dbReference type="RuleBase" id="RU003572"/>
    </source>
</evidence>
<feature type="binding site" evidence="11">
    <location>
        <begin position="125"/>
        <end position="126"/>
    </location>
    <ligand>
        <name>acetyl-CoA</name>
        <dbReference type="ChEBI" id="CHEBI:57288"/>
    </ligand>
</feature>
<evidence type="ECO:0000256" key="7">
    <source>
        <dbReference type="ARBA" id="ARBA00022842"/>
    </source>
</evidence>
<evidence type="ECO:0000313" key="19">
    <source>
        <dbReference type="EMBL" id="ALI27219.1"/>
    </source>
</evidence>
<dbReference type="InterPro" id="IPR001465">
    <property type="entry name" value="Malate_synthase_TIM"/>
</dbReference>
<keyword evidence="2 11" id="KW-0329">Glyoxylate bypass</keyword>
<dbReference type="GO" id="GO:0005829">
    <property type="term" value="C:cytosol"/>
    <property type="evidence" value="ECO:0007669"/>
    <property type="project" value="TreeGrafter"/>
</dbReference>
<feature type="active site" description="Proton acceptor" evidence="11 13">
    <location>
        <position position="346"/>
    </location>
</feature>
<dbReference type="GO" id="GO:0009436">
    <property type="term" value="P:glyoxylate catabolic process"/>
    <property type="evidence" value="ECO:0007669"/>
    <property type="project" value="TreeGrafter"/>
</dbReference>